<evidence type="ECO:0000313" key="9">
    <source>
        <dbReference type="EMBL" id="WBA09717.1"/>
    </source>
</evidence>
<feature type="domain" description="Multidrug resistance protein MdtA-like barrel-sandwich hybrid" evidence="6">
    <location>
        <begin position="71"/>
        <end position="194"/>
    </location>
</feature>
<evidence type="ECO:0000259" key="7">
    <source>
        <dbReference type="Pfam" id="PF25954"/>
    </source>
</evidence>
<dbReference type="FunFam" id="2.40.30.170:FF:000010">
    <property type="entry name" value="Efflux RND transporter periplasmic adaptor subunit"/>
    <property type="match status" value="1"/>
</dbReference>
<evidence type="ECO:0000259" key="6">
    <source>
        <dbReference type="Pfam" id="PF25917"/>
    </source>
</evidence>
<evidence type="ECO:0000256" key="3">
    <source>
        <dbReference type="ARBA" id="ARBA00022448"/>
    </source>
</evidence>
<dbReference type="Pfam" id="PF25967">
    <property type="entry name" value="RND-MFP_C"/>
    <property type="match status" value="1"/>
</dbReference>
<dbReference type="Pfam" id="PF25876">
    <property type="entry name" value="HH_MFP_RND"/>
    <property type="match status" value="1"/>
</dbReference>
<feature type="coiled-coil region" evidence="4">
    <location>
        <begin position="104"/>
        <end position="160"/>
    </location>
</feature>
<dbReference type="GO" id="GO:0015562">
    <property type="term" value="F:efflux transmembrane transporter activity"/>
    <property type="evidence" value="ECO:0007669"/>
    <property type="project" value="TreeGrafter"/>
</dbReference>
<evidence type="ECO:0000256" key="1">
    <source>
        <dbReference type="ARBA" id="ARBA00004196"/>
    </source>
</evidence>
<feature type="domain" description="CusB-like beta-barrel" evidence="7">
    <location>
        <begin position="202"/>
        <end position="275"/>
    </location>
</feature>
<evidence type="ECO:0000313" key="10">
    <source>
        <dbReference type="Proteomes" id="UP001164748"/>
    </source>
</evidence>
<comment type="subcellular location">
    <subcellularLocation>
        <location evidence="1">Cell envelope</location>
    </subcellularLocation>
</comment>
<dbReference type="Gene3D" id="2.40.30.170">
    <property type="match status" value="1"/>
</dbReference>
<dbReference type="Gene3D" id="1.10.287.470">
    <property type="entry name" value="Helix hairpin bin"/>
    <property type="match status" value="1"/>
</dbReference>
<dbReference type="NCBIfam" id="TIGR01730">
    <property type="entry name" value="RND_mfp"/>
    <property type="match status" value="1"/>
</dbReference>
<dbReference type="InterPro" id="IPR058627">
    <property type="entry name" value="MdtA-like_C"/>
</dbReference>
<reference evidence="9" key="1">
    <citation type="submission" date="2022-09" db="EMBL/GenBank/DDBJ databases">
        <authorList>
            <person name="Li Z.-J."/>
        </authorList>
    </citation>
    <scope>NUCLEOTIDE SEQUENCE</scope>
    <source>
        <strain evidence="9">TGB11</strain>
    </source>
</reference>
<dbReference type="AlphaFoldDB" id="A0AA47KN73"/>
<dbReference type="InterPro" id="IPR058625">
    <property type="entry name" value="MdtA-like_BSH"/>
</dbReference>
<protein>
    <submittedName>
        <fullName evidence="9">Efflux RND transporter periplasmic adaptor subunit</fullName>
    </submittedName>
</protein>
<evidence type="ECO:0000259" key="5">
    <source>
        <dbReference type="Pfam" id="PF25876"/>
    </source>
</evidence>
<dbReference type="GO" id="GO:1990281">
    <property type="term" value="C:efflux pump complex"/>
    <property type="evidence" value="ECO:0007669"/>
    <property type="project" value="TreeGrafter"/>
</dbReference>
<feature type="domain" description="Multidrug resistance protein MdtA-like alpha-helical hairpin" evidence="5">
    <location>
        <begin position="106"/>
        <end position="163"/>
    </location>
</feature>
<accession>A0AA47KN73</accession>
<dbReference type="RefSeq" id="WP_269579821.1">
    <property type="nucleotide sequence ID" value="NZ_CP114588.1"/>
</dbReference>
<evidence type="ECO:0000256" key="4">
    <source>
        <dbReference type="SAM" id="Coils"/>
    </source>
</evidence>
<dbReference type="Pfam" id="PF25954">
    <property type="entry name" value="Beta-barrel_RND_2"/>
    <property type="match status" value="1"/>
</dbReference>
<organism evidence="9 10">
    <name type="scientific">Salinivibrio kushneri</name>
    <dbReference type="NCBI Taxonomy" id="1908198"/>
    <lineage>
        <taxon>Bacteria</taxon>
        <taxon>Pseudomonadati</taxon>
        <taxon>Pseudomonadota</taxon>
        <taxon>Gammaproteobacteria</taxon>
        <taxon>Vibrionales</taxon>
        <taxon>Vibrionaceae</taxon>
        <taxon>Salinivibrio</taxon>
    </lineage>
</organism>
<sequence>MIKRLIIMLVACGLLFGGIFAYKAVGNHFMNQFFDNMPAPTVTVTATTVSTHPWREQQTTIGSFAAINDTQLTTEASGIVNNILFDNATSVKKGQLLVTLDASVDEAELRRLESVAELAQLELRRYQRLFKDKNVSESELKRKESEAKQAIAAVDSQKARIEQKALTAPFDGIIGIREVSLGQLIAPGTAVATLTSVTPIHLNFTLPEQQLSTLRNGQTVSATISAQPDEVFTGTVTAISPVVTPSSRSVDIQATFDNPDTILRSGMFARVSLDQGEETQNVLLAPQSAIQFNPYGNAVFVIQEQDDALTVQQRFVQTGARRGDMIVIKDGLQPGDRIVTSGLLKLRNGSNIKISDNERVQPSEDLDPNVVNQ</sequence>
<evidence type="ECO:0000259" key="8">
    <source>
        <dbReference type="Pfam" id="PF25967"/>
    </source>
</evidence>
<dbReference type="EMBL" id="CP114588">
    <property type="protein sequence ID" value="WBA09717.1"/>
    <property type="molecule type" value="Genomic_DNA"/>
</dbReference>
<name>A0AA47KN73_9GAMM</name>
<evidence type="ECO:0000256" key="2">
    <source>
        <dbReference type="ARBA" id="ARBA00009477"/>
    </source>
</evidence>
<dbReference type="Gene3D" id="2.40.50.100">
    <property type="match status" value="1"/>
</dbReference>
<comment type="similarity">
    <text evidence="2">Belongs to the membrane fusion protein (MFP) (TC 8.A.1) family.</text>
</comment>
<dbReference type="Gene3D" id="2.40.420.20">
    <property type="match status" value="1"/>
</dbReference>
<dbReference type="InterPro" id="IPR058624">
    <property type="entry name" value="MdtA-like_HH"/>
</dbReference>
<keyword evidence="3" id="KW-0813">Transport</keyword>
<dbReference type="Pfam" id="PF25917">
    <property type="entry name" value="BSH_RND"/>
    <property type="match status" value="1"/>
</dbReference>
<dbReference type="InterPro" id="IPR058792">
    <property type="entry name" value="Beta-barrel_RND_2"/>
</dbReference>
<dbReference type="PANTHER" id="PTHR30469">
    <property type="entry name" value="MULTIDRUG RESISTANCE PROTEIN MDTA"/>
    <property type="match status" value="1"/>
</dbReference>
<dbReference type="SUPFAM" id="SSF111369">
    <property type="entry name" value="HlyD-like secretion proteins"/>
    <property type="match status" value="1"/>
</dbReference>
<feature type="domain" description="Multidrug resistance protein MdtA-like C-terminal permuted SH3" evidence="8">
    <location>
        <begin position="281"/>
        <end position="343"/>
    </location>
</feature>
<dbReference type="InterPro" id="IPR006143">
    <property type="entry name" value="RND_pump_MFP"/>
</dbReference>
<keyword evidence="4" id="KW-0175">Coiled coil</keyword>
<dbReference type="PANTHER" id="PTHR30469:SF11">
    <property type="entry name" value="BLL4320 PROTEIN"/>
    <property type="match status" value="1"/>
</dbReference>
<gene>
    <name evidence="9" type="ORF">N8M53_05860</name>
</gene>
<dbReference type="Proteomes" id="UP001164748">
    <property type="component" value="Chromosome"/>
</dbReference>
<proteinExistence type="inferred from homology"/>